<proteinExistence type="inferred from homology"/>
<evidence type="ECO:0000256" key="5">
    <source>
        <dbReference type="SAM" id="MobiDB-lite"/>
    </source>
</evidence>
<dbReference type="RefSeq" id="WP_126775652.1">
    <property type="nucleotide sequence ID" value="NZ_PIPM01000001.1"/>
</dbReference>
<dbReference type="AlphaFoldDB" id="A0A432WRE1"/>
<dbReference type="Gene3D" id="2.50.20.10">
    <property type="entry name" value="Lipoprotein localisation LolA/LolB/LppX"/>
    <property type="match status" value="1"/>
</dbReference>
<dbReference type="Pfam" id="PF03888">
    <property type="entry name" value="MucB_RseB"/>
    <property type="match status" value="1"/>
</dbReference>
<feature type="region of interest" description="Disordered" evidence="5">
    <location>
        <begin position="29"/>
        <end position="52"/>
    </location>
</feature>
<keyword evidence="3 6" id="KW-0732">Signal</keyword>
<evidence type="ECO:0000256" key="1">
    <source>
        <dbReference type="ARBA" id="ARBA00004418"/>
    </source>
</evidence>
<gene>
    <name evidence="9" type="ORF">CWE11_00525</name>
</gene>
<dbReference type="InterPro" id="IPR038484">
    <property type="entry name" value="MucB/RseB_C_sf"/>
</dbReference>
<organism evidence="9 10">
    <name type="scientific">Aliidiomarina sanyensis</name>
    <dbReference type="NCBI Taxonomy" id="1249555"/>
    <lineage>
        <taxon>Bacteria</taxon>
        <taxon>Pseudomonadati</taxon>
        <taxon>Pseudomonadota</taxon>
        <taxon>Gammaproteobacteria</taxon>
        <taxon>Alteromonadales</taxon>
        <taxon>Idiomarinaceae</taxon>
        <taxon>Aliidiomarina</taxon>
    </lineage>
</organism>
<evidence type="ECO:0000256" key="2">
    <source>
        <dbReference type="ARBA" id="ARBA00008150"/>
    </source>
</evidence>
<evidence type="ECO:0000259" key="8">
    <source>
        <dbReference type="Pfam" id="PF17188"/>
    </source>
</evidence>
<evidence type="ECO:0008006" key="11">
    <source>
        <dbReference type="Google" id="ProtNLM"/>
    </source>
</evidence>
<feature type="signal peptide" evidence="6">
    <location>
        <begin position="1"/>
        <end position="24"/>
    </location>
</feature>
<dbReference type="Proteomes" id="UP000288405">
    <property type="component" value="Unassembled WGS sequence"/>
</dbReference>
<feature type="chain" id="PRO_5019145836" description="Negative regulator of sigma E activity" evidence="6">
    <location>
        <begin position="25"/>
        <end position="342"/>
    </location>
</feature>
<evidence type="ECO:0000256" key="4">
    <source>
        <dbReference type="ARBA" id="ARBA00022764"/>
    </source>
</evidence>
<comment type="similarity">
    <text evidence="2">Belongs to the RseB family.</text>
</comment>
<evidence type="ECO:0000256" key="3">
    <source>
        <dbReference type="ARBA" id="ARBA00022729"/>
    </source>
</evidence>
<comment type="subcellular location">
    <subcellularLocation>
        <location evidence="1">Periplasm</location>
    </subcellularLocation>
</comment>
<evidence type="ECO:0000259" key="7">
    <source>
        <dbReference type="Pfam" id="PF03888"/>
    </source>
</evidence>
<dbReference type="CDD" id="cd16327">
    <property type="entry name" value="RseB"/>
    <property type="match status" value="1"/>
</dbReference>
<feature type="domain" description="MucB/RseB C-terminal" evidence="8">
    <location>
        <begin position="249"/>
        <end position="340"/>
    </location>
</feature>
<accession>A0A432WRE1</accession>
<dbReference type="EMBL" id="PIPM01000001">
    <property type="protein sequence ID" value="RUO36340.1"/>
    <property type="molecule type" value="Genomic_DNA"/>
</dbReference>
<dbReference type="GO" id="GO:0045152">
    <property type="term" value="F:antisigma factor binding"/>
    <property type="evidence" value="ECO:0007669"/>
    <property type="project" value="TreeGrafter"/>
</dbReference>
<dbReference type="InterPro" id="IPR033436">
    <property type="entry name" value="MucB/RseB_C"/>
</dbReference>
<dbReference type="InterPro" id="IPR033434">
    <property type="entry name" value="MucB/RseB_N"/>
</dbReference>
<dbReference type="GO" id="GO:0030288">
    <property type="term" value="C:outer membrane-bounded periplasmic space"/>
    <property type="evidence" value="ECO:0007669"/>
    <property type="project" value="TreeGrafter"/>
</dbReference>
<dbReference type="InterPro" id="IPR005588">
    <property type="entry name" value="MucB_RseB"/>
</dbReference>
<dbReference type="Gene3D" id="3.30.200.100">
    <property type="entry name" value="MucB/RseB, C-terminal domain"/>
    <property type="match status" value="1"/>
</dbReference>
<dbReference type="OrthoDB" id="7067274at2"/>
<dbReference type="PANTHER" id="PTHR38782">
    <property type="match status" value="1"/>
</dbReference>
<sequence>MMQTRNVMLAGAVLAWLCSLPAAAGQAQSRLEPSASQEPTTQSTSPNTVQQERDGATWFDRMQQALRTQNFSASLVHVQGQRVELFRWLHGRTEDGVELELLFSLNGPDIYLVRQNQQVSYFHPMISPYSLRAQALFGPIPTAFYESFDRISPSYSAVAMGGGRVLDRPAQHIRLVPKDQQRFGYSLWLDRETGMLLRMATVAPTGDILEQVQLTSLDFSTEIQTDLLQVQDSPMPPLVRDPDAGSALQHEWRQTWLPEGFSRVRANHHRLPMTGIAADYFLYTDGMTRVSVYVSQDPRASTNLQYEGLESLYTHRHRDFSVTVVGRLPMETLQRIAASVAR</sequence>
<feature type="compositionally biased region" description="Polar residues" evidence="5">
    <location>
        <begin position="29"/>
        <end position="50"/>
    </location>
</feature>
<reference evidence="9 10" key="1">
    <citation type="journal article" date="2011" name="Front. Microbiol.">
        <title>Genomic signatures of strain selection and enhancement in Bacillus atrophaeus var. globigii, a historical biowarfare simulant.</title>
        <authorList>
            <person name="Gibbons H.S."/>
            <person name="Broomall S.M."/>
            <person name="McNew L.A."/>
            <person name="Daligault H."/>
            <person name="Chapman C."/>
            <person name="Bruce D."/>
            <person name="Karavis M."/>
            <person name="Krepps M."/>
            <person name="McGregor P.A."/>
            <person name="Hong C."/>
            <person name="Park K.H."/>
            <person name="Akmal A."/>
            <person name="Feldman A."/>
            <person name="Lin J.S."/>
            <person name="Chang W.E."/>
            <person name="Higgs B.W."/>
            <person name="Demirev P."/>
            <person name="Lindquist J."/>
            <person name="Liem A."/>
            <person name="Fochler E."/>
            <person name="Read T.D."/>
            <person name="Tapia R."/>
            <person name="Johnson S."/>
            <person name="Bishop-Lilly K.A."/>
            <person name="Detter C."/>
            <person name="Han C."/>
            <person name="Sozhamannan S."/>
            <person name="Rosenzweig C.N."/>
            <person name="Skowronski E.W."/>
        </authorList>
    </citation>
    <scope>NUCLEOTIDE SEQUENCE [LARGE SCALE GENOMIC DNA]</scope>
    <source>
        <strain evidence="9 10">GYP-17</strain>
    </source>
</reference>
<comment type="caution">
    <text evidence="9">The sequence shown here is derived from an EMBL/GenBank/DDBJ whole genome shotgun (WGS) entry which is preliminary data.</text>
</comment>
<keyword evidence="10" id="KW-1185">Reference proteome</keyword>
<name>A0A432WRE1_9GAMM</name>
<evidence type="ECO:0000256" key="6">
    <source>
        <dbReference type="SAM" id="SignalP"/>
    </source>
</evidence>
<dbReference type="PIRSF" id="PIRSF005427">
    <property type="entry name" value="RseB"/>
    <property type="match status" value="1"/>
</dbReference>
<dbReference type="PANTHER" id="PTHR38782:SF1">
    <property type="entry name" value="SIGMA-E FACTOR REGULATORY PROTEIN RSEB"/>
    <property type="match status" value="1"/>
</dbReference>
<dbReference type="GO" id="GO:0032885">
    <property type="term" value="P:regulation of polysaccharide biosynthetic process"/>
    <property type="evidence" value="ECO:0007669"/>
    <property type="project" value="TreeGrafter"/>
</dbReference>
<feature type="domain" description="MucB/RseB N-terminal" evidence="7">
    <location>
        <begin position="56"/>
        <end position="228"/>
    </location>
</feature>
<protein>
    <recommendedName>
        <fullName evidence="11">Negative regulator of sigma E activity</fullName>
    </recommendedName>
</protein>
<keyword evidence="4" id="KW-0574">Periplasm</keyword>
<evidence type="ECO:0000313" key="10">
    <source>
        <dbReference type="Proteomes" id="UP000288405"/>
    </source>
</evidence>
<dbReference type="Pfam" id="PF17188">
    <property type="entry name" value="MucB_RseB_C"/>
    <property type="match status" value="1"/>
</dbReference>
<evidence type="ECO:0000313" key="9">
    <source>
        <dbReference type="EMBL" id="RUO36340.1"/>
    </source>
</evidence>